<evidence type="ECO:0000256" key="6">
    <source>
        <dbReference type="ARBA" id="ARBA00023136"/>
    </source>
</evidence>
<evidence type="ECO:0000313" key="9">
    <source>
        <dbReference type="Proteomes" id="UP001595711"/>
    </source>
</evidence>
<dbReference type="CDD" id="cd06854">
    <property type="entry name" value="GT_WbpL_WbcO_like"/>
    <property type="match status" value="1"/>
</dbReference>
<evidence type="ECO:0000256" key="2">
    <source>
        <dbReference type="ARBA" id="ARBA00022475"/>
    </source>
</evidence>
<keyword evidence="5 7" id="KW-1133">Transmembrane helix</keyword>
<feature type="transmembrane region" description="Helical" evidence="7">
    <location>
        <begin position="308"/>
        <end position="329"/>
    </location>
</feature>
<evidence type="ECO:0000256" key="7">
    <source>
        <dbReference type="SAM" id="Phobius"/>
    </source>
</evidence>
<evidence type="ECO:0000256" key="3">
    <source>
        <dbReference type="ARBA" id="ARBA00022679"/>
    </source>
</evidence>
<keyword evidence="4 7" id="KW-0812">Transmembrane</keyword>
<dbReference type="PANTHER" id="PTHR22926:SF3">
    <property type="entry name" value="UNDECAPRENYL-PHOSPHATE ALPHA-N-ACETYLGLUCOSAMINYL 1-PHOSPHATE TRANSFERASE"/>
    <property type="match status" value="1"/>
</dbReference>
<dbReference type="Proteomes" id="UP001595711">
    <property type="component" value="Unassembled WGS sequence"/>
</dbReference>
<feature type="transmembrane region" description="Helical" evidence="7">
    <location>
        <begin position="6"/>
        <end position="27"/>
    </location>
</feature>
<organism evidence="8 9">
    <name type="scientific">Ferrovibrio xuzhouensis</name>
    <dbReference type="NCBI Taxonomy" id="1576914"/>
    <lineage>
        <taxon>Bacteria</taxon>
        <taxon>Pseudomonadati</taxon>
        <taxon>Pseudomonadota</taxon>
        <taxon>Alphaproteobacteria</taxon>
        <taxon>Rhodospirillales</taxon>
        <taxon>Rhodospirillaceae</taxon>
        <taxon>Ferrovibrio</taxon>
    </lineage>
</organism>
<comment type="caution">
    <text evidence="8">The sequence shown here is derived from an EMBL/GenBank/DDBJ whole genome shotgun (WGS) entry which is preliminary data.</text>
</comment>
<keyword evidence="6 7" id="KW-0472">Membrane</keyword>
<keyword evidence="9" id="KW-1185">Reference proteome</keyword>
<name>A0ABV7VFV1_9PROT</name>
<dbReference type="PANTHER" id="PTHR22926">
    <property type="entry name" value="PHOSPHO-N-ACETYLMURAMOYL-PENTAPEPTIDE-TRANSFERASE"/>
    <property type="match status" value="1"/>
</dbReference>
<evidence type="ECO:0000256" key="4">
    <source>
        <dbReference type="ARBA" id="ARBA00022692"/>
    </source>
</evidence>
<feature type="transmembrane region" description="Helical" evidence="7">
    <location>
        <begin position="134"/>
        <end position="153"/>
    </location>
</feature>
<dbReference type="RefSeq" id="WP_379725964.1">
    <property type="nucleotide sequence ID" value="NZ_JBHRYJ010000002.1"/>
</dbReference>
<accession>A0ABV7VFV1</accession>
<sequence length="336" mass="35588">MEATLLAALPISLGTGLGIAVVMPALIRWLRRRAVLDIPNARSSHDEATPRGGGIAVTGGILLGLVAWLTLRPDPFLPLLLLGMLALALVSWLDDRRGGLPVGLRLGVQILGIGIALALLPGQLTVTQGLLPVWLERAVLLLGWVWFVNLFNFMDGINGITGVEMVTVGIGAVLVAALQSQGALAVPGLIVAAAALGFLPWNWGRARVFLGDVGSVPVGYLLGAVLLLLALTGQWAAALILPMYYWVDATVTLLLRLRRGERIWQAHRSHFYQQGARRLGSHAAVAGRIALLNLLLVGLAMLSTLSSVASVLSVLAALVLTVLLCRHFAESPKAIE</sequence>
<keyword evidence="2" id="KW-1003">Cell membrane</keyword>
<feature type="transmembrane region" description="Helical" evidence="7">
    <location>
        <begin position="160"/>
        <end position="178"/>
    </location>
</feature>
<gene>
    <name evidence="8" type="ORF">ACFOOQ_10935</name>
</gene>
<feature type="transmembrane region" description="Helical" evidence="7">
    <location>
        <begin position="208"/>
        <end position="229"/>
    </location>
</feature>
<feature type="transmembrane region" description="Helical" evidence="7">
    <location>
        <begin position="102"/>
        <end position="122"/>
    </location>
</feature>
<feature type="transmembrane region" description="Helical" evidence="7">
    <location>
        <begin position="279"/>
        <end position="302"/>
    </location>
</feature>
<protein>
    <submittedName>
        <fullName evidence="8">Glycosyltransferase family 4 protein</fullName>
    </submittedName>
</protein>
<feature type="transmembrane region" description="Helical" evidence="7">
    <location>
        <begin position="48"/>
        <end position="69"/>
    </location>
</feature>
<comment type="subcellular location">
    <subcellularLocation>
        <location evidence="1">Cell membrane</location>
        <topology evidence="1">Multi-pass membrane protein</topology>
    </subcellularLocation>
</comment>
<keyword evidence="3" id="KW-0808">Transferase</keyword>
<evidence type="ECO:0000313" key="8">
    <source>
        <dbReference type="EMBL" id="MFC3676060.1"/>
    </source>
</evidence>
<proteinExistence type="predicted"/>
<feature type="transmembrane region" description="Helical" evidence="7">
    <location>
        <begin position="75"/>
        <end position="93"/>
    </location>
</feature>
<evidence type="ECO:0000256" key="1">
    <source>
        <dbReference type="ARBA" id="ARBA00004651"/>
    </source>
</evidence>
<dbReference type="InterPro" id="IPR000715">
    <property type="entry name" value="Glycosyl_transferase_4"/>
</dbReference>
<dbReference type="Pfam" id="PF00953">
    <property type="entry name" value="Glycos_transf_4"/>
    <property type="match status" value="1"/>
</dbReference>
<reference evidence="9" key="1">
    <citation type="journal article" date="2019" name="Int. J. Syst. Evol. Microbiol.">
        <title>The Global Catalogue of Microorganisms (GCM) 10K type strain sequencing project: providing services to taxonomists for standard genome sequencing and annotation.</title>
        <authorList>
            <consortium name="The Broad Institute Genomics Platform"/>
            <consortium name="The Broad Institute Genome Sequencing Center for Infectious Disease"/>
            <person name="Wu L."/>
            <person name="Ma J."/>
        </authorList>
    </citation>
    <scope>NUCLEOTIDE SEQUENCE [LARGE SCALE GENOMIC DNA]</scope>
    <source>
        <strain evidence="9">KCTC 42182</strain>
    </source>
</reference>
<feature type="transmembrane region" description="Helical" evidence="7">
    <location>
        <begin position="184"/>
        <end position="201"/>
    </location>
</feature>
<feature type="transmembrane region" description="Helical" evidence="7">
    <location>
        <begin position="235"/>
        <end position="258"/>
    </location>
</feature>
<evidence type="ECO:0000256" key="5">
    <source>
        <dbReference type="ARBA" id="ARBA00022989"/>
    </source>
</evidence>
<dbReference type="EMBL" id="JBHRYJ010000002">
    <property type="protein sequence ID" value="MFC3676060.1"/>
    <property type="molecule type" value="Genomic_DNA"/>
</dbReference>